<comment type="function">
    <text evidence="6">Exhibits ATPase activity in vitro.</text>
</comment>
<keyword evidence="2" id="KW-0547">Nucleotide-binding</keyword>
<dbReference type="InterPro" id="IPR036465">
    <property type="entry name" value="vWFA_dom_sf"/>
</dbReference>
<name>A0A8J2WFF2_9CRUS</name>
<dbReference type="InterPro" id="IPR003593">
    <property type="entry name" value="AAA+_ATPase"/>
</dbReference>
<dbReference type="SMART" id="SM00327">
    <property type="entry name" value="VWA"/>
    <property type="match status" value="1"/>
</dbReference>
<dbReference type="FunFam" id="3.40.50.300:FF:000663">
    <property type="entry name" value="von Willebrand factor A domain containing 8"/>
    <property type="match status" value="1"/>
</dbReference>
<evidence type="ECO:0000313" key="11">
    <source>
        <dbReference type="Proteomes" id="UP000789390"/>
    </source>
</evidence>
<dbReference type="InterPro" id="IPR002035">
    <property type="entry name" value="VWF_A"/>
</dbReference>
<dbReference type="GO" id="GO:0005524">
    <property type="term" value="F:ATP binding"/>
    <property type="evidence" value="ECO:0007669"/>
    <property type="project" value="UniProtKB-KW"/>
</dbReference>
<keyword evidence="11" id="KW-1185">Reference proteome</keyword>
<evidence type="ECO:0000256" key="1">
    <source>
        <dbReference type="ARBA" id="ARBA00004173"/>
    </source>
</evidence>
<dbReference type="GO" id="GO:0032991">
    <property type="term" value="C:protein-containing complex"/>
    <property type="evidence" value="ECO:0007669"/>
    <property type="project" value="UniProtKB-ARBA"/>
</dbReference>
<comment type="caution">
    <text evidence="10">The sequence shown here is derived from an EMBL/GenBank/DDBJ whole genome shotgun (WGS) entry which is preliminary data.</text>
</comment>
<evidence type="ECO:0000259" key="9">
    <source>
        <dbReference type="PROSITE" id="PS50234"/>
    </source>
</evidence>
<proteinExistence type="predicted"/>
<feature type="region of interest" description="Disordered" evidence="8">
    <location>
        <begin position="1416"/>
        <end position="1461"/>
    </location>
</feature>
<keyword evidence="5" id="KW-0496">Mitochondrion</keyword>
<dbReference type="SMART" id="SM00382">
    <property type="entry name" value="AAA"/>
    <property type="match status" value="3"/>
</dbReference>
<dbReference type="SUPFAM" id="SSF53300">
    <property type="entry name" value="vWA-like"/>
    <property type="match status" value="1"/>
</dbReference>
<keyword evidence="3" id="KW-0067">ATP-binding</keyword>
<dbReference type="Pfam" id="PF07728">
    <property type="entry name" value="AAA_5"/>
    <property type="match status" value="3"/>
</dbReference>
<gene>
    <name evidence="10" type="ORF">DGAL_LOCUS8255</name>
</gene>
<dbReference type="Gene3D" id="3.40.50.410">
    <property type="entry name" value="von Willebrand factor, type A domain"/>
    <property type="match status" value="1"/>
</dbReference>
<dbReference type="EMBL" id="CAKKLH010000179">
    <property type="protein sequence ID" value="CAH0105238.1"/>
    <property type="molecule type" value="Genomic_DNA"/>
</dbReference>
<evidence type="ECO:0000256" key="2">
    <source>
        <dbReference type="ARBA" id="ARBA00022741"/>
    </source>
</evidence>
<feature type="domain" description="VWFA" evidence="9">
    <location>
        <begin position="1600"/>
        <end position="1783"/>
    </location>
</feature>
<evidence type="ECO:0000313" key="10">
    <source>
        <dbReference type="EMBL" id="CAH0105238.1"/>
    </source>
</evidence>
<dbReference type="PANTHER" id="PTHR21610">
    <property type="entry name" value="VON WILLEBRAND FACTOR A DOMAIN-CONTAINING PROTEIN 8"/>
    <property type="match status" value="1"/>
</dbReference>
<dbReference type="InterPro" id="IPR011704">
    <property type="entry name" value="ATPase_dyneun-rel_AAA"/>
</dbReference>
<dbReference type="Gene3D" id="3.40.50.300">
    <property type="entry name" value="P-loop containing nucleotide triphosphate hydrolases"/>
    <property type="match status" value="3"/>
</dbReference>
<comment type="subcellular location">
    <subcellularLocation>
        <location evidence="1">Mitochondrion</location>
    </subcellularLocation>
</comment>
<evidence type="ECO:0000256" key="5">
    <source>
        <dbReference type="ARBA" id="ARBA00023128"/>
    </source>
</evidence>
<protein>
    <recommendedName>
        <fullName evidence="7">von Willebrand factor A domain-containing protein 8</fullName>
    </recommendedName>
</protein>
<evidence type="ECO:0000256" key="3">
    <source>
        <dbReference type="ARBA" id="ARBA00022840"/>
    </source>
</evidence>
<organism evidence="10 11">
    <name type="scientific">Daphnia galeata</name>
    <dbReference type="NCBI Taxonomy" id="27404"/>
    <lineage>
        <taxon>Eukaryota</taxon>
        <taxon>Metazoa</taxon>
        <taxon>Ecdysozoa</taxon>
        <taxon>Arthropoda</taxon>
        <taxon>Crustacea</taxon>
        <taxon>Branchiopoda</taxon>
        <taxon>Diplostraca</taxon>
        <taxon>Cladocera</taxon>
        <taxon>Anomopoda</taxon>
        <taxon>Daphniidae</taxon>
        <taxon>Daphnia</taxon>
    </lineage>
</organism>
<dbReference type="GO" id="GO:0005739">
    <property type="term" value="C:mitochondrion"/>
    <property type="evidence" value="ECO:0007669"/>
    <property type="project" value="UniProtKB-SubCell"/>
</dbReference>
<feature type="compositionally biased region" description="Polar residues" evidence="8">
    <location>
        <begin position="1421"/>
        <end position="1434"/>
    </location>
</feature>
<dbReference type="OrthoDB" id="5186at2759"/>
<dbReference type="PROSITE" id="PS50234">
    <property type="entry name" value="VWFA"/>
    <property type="match status" value="1"/>
</dbReference>
<keyword evidence="4" id="KW-0809">Transit peptide</keyword>
<evidence type="ECO:0000256" key="6">
    <source>
        <dbReference type="ARBA" id="ARBA00055988"/>
    </source>
</evidence>
<dbReference type="SUPFAM" id="SSF52540">
    <property type="entry name" value="P-loop containing nucleoside triphosphate hydrolases"/>
    <property type="match status" value="3"/>
</dbReference>
<sequence length="1791" mass="201087">MYVGGLSRVSAYLSRYNAGYKTCIPSHVCYVEKISKRYISLTQQLLKNEETLEIGGVTRKLTESKHIEFIPSKYDKLELDQSTIKKLRWMLQKDALGQDMFLIGPPGPEKFKIAHLYAQLVNQEVEYIALSRDTTESDLKQRREIHNGSAHFEDQAAVRAAIHGRILILDGIEKTERNVLPVLNNLLENREMPLEDGRLLISSSRYDKLLETSRSTDLDKWKLVRVDDKFRVIALGLPVPKYRGHPLDPPLRSRFQALKIDQKSFKDQLLILRQIAHETPESSVIELASFAYAINASESKAQGLPDFPIDSLPLAAALMEKNPNLSVGSVLHRLYPYKTFLTKDGQNMVEDLMKTFKIDNNIQTENIPISSMLRLAPTGEYIPTDYHQQIVKELKESIQIHDICLIGNRGSGKSTLIRQLANVLSLEIEPIMLYQDMTSRDLLQQRSTLPNGDTVWTPSALLKAAIEGKIAVLDGLHRINTGTLFTIQSLVHEREAQLFDGSRILRHDRYDALQKFLKCSDEAMAEKKLLKIHKNFRIVALAEPPNSTGKTSSHWLSPEVLSMFFYHTLRPMNVAEEINILEALIGDKLAIAMHPIMKLAQHLRNSSDPTLSGLASSLSTRQLLRLAKRFKEYPSSDSWELVERTCLSKFLPRLPQEALFKAMKLCGIEKATSESGDSQLSCSVEDGVLKLGQTKTKIYEQGNMTKVPDVVFYDTNQHLRVMEALLQDFLLGDHLLLVGNQGVGKNRLIDRLLALMNRPREYIQLHRDTTVQSLTVQPTVFHGIVKYQDSPLVRAAQDGSVLVVDEADKAPTQVTCILKTLIENGEMLLADGRRILPRGVRCDTKESDIVRLHPDFRMIVLANRPGFPFLGNDFFASLGDVFSVHAIENPSFESELELLRHFGPSVEKKTLTSIVQAFSQLRNLADQGLLTYPYSTREVINVVKHLERYPKDGVVRTVSNVFDFDAYSMEVKELITRVFHEHGIPLGASVNNIALAVEQPLAAPIAGGEWKILEPYAPNVEKKTVGLTGRFSSRGTNSRLSPTEARLLWFSEEKTNWKLPIGETQWIHGLVASEENDFIHILTTSPAVLYSLDLKTNSLLETHLDHFVDSGFYANQCRLQIAAMNNQIMIFDPERCKLLMFDHLNQNIGICDFRTTSSITNSSLSRLSQRWIGGKNASAGSQMILAGALSKSNILVFYQPLGRQLELFNPNENSCSIYELDFNIQSVLLVMNENILIQSQESNNRPKFLFEVKSGLLRLIEESKQLSAVTSNIVDHSGSKAFFTAKNYFAVQMTIPQNQLLLWPGCVGSDSTSAVLLPQNNSVVRIVPSNEVPIPIHRQDNLQFLQVADLTGQTLRYIPVPNSQQRRRYGNSDSKIHLTAYDKGSVVTVDDSGSIRIWEVNQSQIAKSLEAWKSNVGDDSGQLTINRTQKSGDLSTPKVGKIDPKNTPHVGGNTWAGGTGGRDTAGLGGRGGPYRLDAGHDVHQVSDEDKAAVPEEIQRAAREMGKKAYQERLKQIRMDPVDAELYQKFSSSVQKQVMALKVILNNIQAKGKERQWIRHQTYGDLDDSKIIEGLTGEKNIYRRRAELHPELGTPAEKPKHLRLLVDVSGSMYRFNSYDHRLEREMAAVLLFMEALEGHSEKWRYDIVGHSGETLNLELVNVDRPPKDDKQRFEVLLNMHAHSQFCMAGDHTLEASKQSIASLSEATDIDEAFVILLSDANLDRYGIPAMHLAQSLTATDNVRSAVVFIGSLGDQANRISQQLPAGSAYVCMDLEKLPQILQQIFTSVLLST</sequence>
<evidence type="ECO:0000256" key="8">
    <source>
        <dbReference type="SAM" id="MobiDB-lite"/>
    </source>
</evidence>
<dbReference type="GO" id="GO:0016887">
    <property type="term" value="F:ATP hydrolysis activity"/>
    <property type="evidence" value="ECO:0007669"/>
    <property type="project" value="InterPro"/>
</dbReference>
<dbReference type="InterPro" id="IPR039891">
    <property type="entry name" value="VWA8"/>
</dbReference>
<dbReference type="PANTHER" id="PTHR21610:SF9">
    <property type="entry name" value="VON WILLEBRAND FACTOR A DOMAIN-CONTAINING PROTEIN 8"/>
    <property type="match status" value="1"/>
</dbReference>
<evidence type="ECO:0000256" key="4">
    <source>
        <dbReference type="ARBA" id="ARBA00022946"/>
    </source>
</evidence>
<dbReference type="FunFam" id="3.40.50.300:FF:000587">
    <property type="entry name" value="von Willebrand factor A domain containing 8"/>
    <property type="match status" value="1"/>
</dbReference>
<accession>A0A8J2WFF2</accession>
<dbReference type="InterPro" id="IPR027417">
    <property type="entry name" value="P-loop_NTPase"/>
</dbReference>
<reference evidence="10" key="1">
    <citation type="submission" date="2021-11" db="EMBL/GenBank/DDBJ databases">
        <authorList>
            <person name="Schell T."/>
        </authorList>
    </citation>
    <scope>NUCLEOTIDE SEQUENCE</scope>
    <source>
        <strain evidence="10">M5</strain>
    </source>
</reference>
<dbReference type="Proteomes" id="UP000789390">
    <property type="component" value="Unassembled WGS sequence"/>
</dbReference>
<evidence type="ECO:0000256" key="7">
    <source>
        <dbReference type="ARBA" id="ARBA00070377"/>
    </source>
</evidence>